<dbReference type="EMBL" id="AP023354">
    <property type="protein sequence ID" value="BCJ31383.1"/>
    <property type="molecule type" value="Genomic_DNA"/>
</dbReference>
<feature type="transmembrane region" description="Helical" evidence="1">
    <location>
        <begin position="201"/>
        <end position="223"/>
    </location>
</feature>
<evidence type="ECO:0000313" key="2">
    <source>
        <dbReference type="EMBL" id="BCJ31383.1"/>
    </source>
</evidence>
<dbReference type="OrthoDB" id="3218196at2"/>
<feature type="transmembrane region" description="Helical" evidence="1">
    <location>
        <begin position="36"/>
        <end position="55"/>
    </location>
</feature>
<keyword evidence="1" id="KW-0472">Membrane</keyword>
<feature type="transmembrane region" description="Helical" evidence="1">
    <location>
        <begin position="413"/>
        <end position="433"/>
    </location>
</feature>
<evidence type="ECO:0008006" key="4">
    <source>
        <dbReference type="Google" id="ProtNLM"/>
    </source>
</evidence>
<protein>
    <recommendedName>
        <fullName evidence="4">Secreted protein</fullName>
    </recommendedName>
</protein>
<keyword evidence="1" id="KW-0812">Transmembrane</keyword>
<proteinExistence type="predicted"/>
<evidence type="ECO:0000313" key="3">
    <source>
        <dbReference type="Proteomes" id="UP000680750"/>
    </source>
</evidence>
<dbReference type="RefSeq" id="WP_030444322.1">
    <property type="nucleotide sequence ID" value="NZ_AP023354.1"/>
</dbReference>
<accession>A0A810L7U7</accession>
<feature type="transmembrane region" description="Helical" evidence="1">
    <location>
        <begin position="235"/>
        <end position="256"/>
    </location>
</feature>
<evidence type="ECO:0000256" key="1">
    <source>
        <dbReference type="SAM" id="Phobius"/>
    </source>
</evidence>
<sequence length="441" mass="45392">MTLAPTAPASPAPAVDPTRPGLAALARTTPGRLTTLLALLVVLGLAFGAAMVVGVQQRGGRLDEVRSHSGPLTVQAQQLYRSLSDADATAASAFLAGGVESASAARRYQQDIAEAGKALATASNAAGANARVVQQLTSQLPVYTGLVETARVYNRLGIPLGAAYLREASGLMRDKLLPAAKSLYQAETARLADDRSAAAGFPWVAIPVGLLLLAGLVVGQVYLSRRTNRVFNRGLLVGCAAAVVALLWLTVSWGALASHLGSARDHGSAQVEAYAQIRLTALQARADESLTLVARGNGASFERDFRQRMTDLVGSDGKGGLIGAARSGADDAQRRQLDAVRKDVTDWQAAHAKVRSLDDGGQYPQAVKVAIGSGPGSAADAFGSLDRHAAGAIEAANARFTDQASAAASSQTGAAIGLGVLAALCVVGTAIGLQRRVAEYR</sequence>
<dbReference type="Proteomes" id="UP000680750">
    <property type="component" value="Chromosome"/>
</dbReference>
<dbReference type="KEGG" id="aser:Asera_54910"/>
<keyword evidence="1" id="KW-1133">Transmembrane helix</keyword>
<organism evidence="2 3">
    <name type="scientific">Actinocatenispora sera</name>
    <dbReference type="NCBI Taxonomy" id="390989"/>
    <lineage>
        <taxon>Bacteria</taxon>
        <taxon>Bacillati</taxon>
        <taxon>Actinomycetota</taxon>
        <taxon>Actinomycetes</taxon>
        <taxon>Micromonosporales</taxon>
        <taxon>Micromonosporaceae</taxon>
        <taxon>Actinocatenispora</taxon>
    </lineage>
</organism>
<gene>
    <name evidence="2" type="ORF">Asera_54910</name>
</gene>
<keyword evidence="3" id="KW-1185">Reference proteome</keyword>
<name>A0A810L7U7_9ACTN</name>
<dbReference type="AlphaFoldDB" id="A0A810L7U7"/>
<reference evidence="2" key="1">
    <citation type="submission" date="2020-08" db="EMBL/GenBank/DDBJ databases">
        <title>Whole genome shotgun sequence of Actinocatenispora sera NBRC 101916.</title>
        <authorList>
            <person name="Komaki H."/>
            <person name="Tamura T."/>
        </authorList>
    </citation>
    <scope>NUCLEOTIDE SEQUENCE</scope>
    <source>
        <strain evidence="2">NBRC 101916</strain>
    </source>
</reference>